<feature type="non-terminal residue" evidence="1">
    <location>
        <position position="192"/>
    </location>
</feature>
<accession>A0AAU9XTS2</accession>
<evidence type="ECO:0000313" key="1">
    <source>
        <dbReference type="EMBL" id="CAH3156252.1"/>
    </source>
</evidence>
<comment type="caution">
    <text evidence="1">The sequence shown here is derived from an EMBL/GenBank/DDBJ whole genome shotgun (WGS) entry which is preliminary data.</text>
</comment>
<dbReference type="EMBL" id="CALNXJ010000060">
    <property type="protein sequence ID" value="CAH3156252.1"/>
    <property type="molecule type" value="Genomic_DNA"/>
</dbReference>
<keyword evidence="2" id="KW-1185">Reference proteome</keyword>
<protein>
    <submittedName>
        <fullName evidence="1">Uncharacterized protein</fullName>
    </submittedName>
</protein>
<dbReference type="Proteomes" id="UP001159428">
    <property type="component" value="Unassembled WGS sequence"/>
</dbReference>
<evidence type="ECO:0000313" key="2">
    <source>
        <dbReference type="Proteomes" id="UP001159428"/>
    </source>
</evidence>
<proteinExistence type="predicted"/>
<dbReference type="PANTHER" id="PTHR36191:SF4">
    <property type="entry name" value="VWFD DOMAIN-CONTAINING PROTEIN"/>
    <property type="match status" value="1"/>
</dbReference>
<gene>
    <name evidence="1" type="ORF">PMEA_00029421</name>
</gene>
<dbReference type="AlphaFoldDB" id="A0AAU9XTS2"/>
<reference evidence="1 2" key="1">
    <citation type="submission" date="2022-05" db="EMBL/GenBank/DDBJ databases">
        <authorList>
            <consortium name="Genoscope - CEA"/>
            <person name="William W."/>
        </authorList>
    </citation>
    <scope>NUCLEOTIDE SEQUENCE [LARGE SCALE GENOMIC DNA]</scope>
</reference>
<organism evidence="1 2">
    <name type="scientific">Pocillopora meandrina</name>
    <dbReference type="NCBI Taxonomy" id="46732"/>
    <lineage>
        <taxon>Eukaryota</taxon>
        <taxon>Metazoa</taxon>
        <taxon>Cnidaria</taxon>
        <taxon>Anthozoa</taxon>
        <taxon>Hexacorallia</taxon>
        <taxon>Scleractinia</taxon>
        <taxon>Astrocoeniina</taxon>
        <taxon>Pocilloporidae</taxon>
        <taxon>Pocillopora</taxon>
    </lineage>
</organism>
<sequence>MPTTRVPAYRCGTDWSGWLDGAHSTVEDSEVSSTVCFSYRVTAVRPHKVFWIWLITQLMLYGSFQTLSNLPDVCLSLLRNDPIPAKAVKDLSFTLDPNLIFYDHILKTVLTAKISFVIADPCYKYQNLSEADRKISYLTPINLELCDNLLTEGWYRFVGAAETKMLTTRVPAVQSGWLDGAYPTVEDGEVSR</sequence>
<dbReference type="PANTHER" id="PTHR36191">
    <property type="entry name" value="ENDO/EXONUCLEASE/PHOSPHATASE DOMAIN-CONTAINING PROTEIN-RELATED"/>
    <property type="match status" value="1"/>
</dbReference>
<name>A0AAU9XTS2_9CNID</name>